<keyword evidence="10" id="KW-1185">Reference proteome</keyword>
<evidence type="ECO:0000259" key="8">
    <source>
        <dbReference type="PROSITE" id="PS50850"/>
    </source>
</evidence>
<feature type="transmembrane region" description="Helical" evidence="7">
    <location>
        <begin position="485"/>
        <end position="504"/>
    </location>
</feature>
<sequence length="516" mass="53685">MKSQDAVGGAPPLAGRKEWIGLVVLALPTLLISVDVSVLYLALPHLSAELGASSVQQLWIMDIYGFMLSGLLVTMGTLGDRIGRRKLLLIGASAFCLASVAAAYSRTPEMLIASRAALGMAGATLMPSTLALISNMFQVPRQRSLAIAVWLNCFLLGMVVAPLLGGLLLQHFWWGAAFLMGVPVMGVLLVAAPLLLPEYKDPAGGRVELTSVVLSLAAILPTVYGLKQLARYGWHPLPAAVLLGGLALGVVFVRRQGRLAHPLLDPRLFANRAFSATLVIMLFMAICSGGMALLVPMYFQLVAGLSPLDAGLRMVPQMVGMMASSLLGPFIIRRMRPGFIMAAGLMLSSLGYAVMTQADSVGGGMLLVVGTVVAAIGFAPMAVLGTDLVVGSAPPEKAGSAASASETANELGFALGVALMGSLGTFIYRKRMDTVVMPDIPMEVADRVRESLIGTAAVVPSLPPLLQASLLGAARESFTVGLNTAAAIGAGVFLALSVLAAVTLRNVRPGHHTGDG</sequence>
<dbReference type="EMBL" id="VIFM01000030">
    <property type="protein sequence ID" value="TQF16086.1"/>
    <property type="molecule type" value="Genomic_DNA"/>
</dbReference>
<evidence type="ECO:0000256" key="1">
    <source>
        <dbReference type="ARBA" id="ARBA00004651"/>
    </source>
</evidence>
<evidence type="ECO:0000256" key="3">
    <source>
        <dbReference type="ARBA" id="ARBA00022475"/>
    </source>
</evidence>
<gene>
    <name evidence="9" type="ORF">FJV41_10355</name>
</gene>
<dbReference type="Gene3D" id="1.20.1250.20">
    <property type="entry name" value="MFS general substrate transporter like domains"/>
    <property type="match status" value="1"/>
</dbReference>
<dbReference type="Proteomes" id="UP000315369">
    <property type="component" value="Unassembled WGS sequence"/>
</dbReference>
<keyword evidence="3" id="KW-1003">Cell membrane</keyword>
<feature type="transmembrane region" description="Helical" evidence="7">
    <location>
        <begin position="111"/>
        <end position="133"/>
    </location>
</feature>
<comment type="subcellular location">
    <subcellularLocation>
        <location evidence="1">Cell membrane</location>
        <topology evidence="1">Multi-pass membrane protein</topology>
    </subcellularLocation>
</comment>
<protein>
    <submittedName>
        <fullName evidence="9">MFS transporter</fullName>
    </submittedName>
</protein>
<evidence type="ECO:0000313" key="9">
    <source>
        <dbReference type="EMBL" id="TQF16086.1"/>
    </source>
</evidence>
<feature type="transmembrane region" description="Helical" evidence="7">
    <location>
        <begin position="411"/>
        <end position="428"/>
    </location>
</feature>
<proteinExistence type="predicted"/>
<keyword evidence="2" id="KW-0813">Transport</keyword>
<feature type="domain" description="Major facilitator superfamily (MFS) profile" evidence="8">
    <location>
        <begin position="21"/>
        <end position="508"/>
    </location>
</feature>
<evidence type="ECO:0000256" key="2">
    <source>
        <dbReference type="ARBA" id="ARBA00022448"/>
    </source>
</evidence>
<dbReference type="InterPro" id="IPR020846">
    <property type="entry name" value="MFS_dom"/>
</dbReference>
<dbReference type="OrthoDB" id="9812221at2"/>
<reference evidence="9 10" key="1">
    <citation type="submission" date="2019-06" db="EMBL/GenBank/DDBJ databases">
        <authorList>
            <person name="Livingstone P."/>
            <person name="Whitworth D."/>
        </authorList>
    </citation>
    <scope>NUCLEOTIDE SEQUENCE [LARGE SCALE GENOMIC DNA]</scope>
    <source>
        <strain evidence="9 10">AM401</strain>
    </source>
</reference>
<keyword evidence="6 7" id="KW-0472">Membrane</keyword>
<evidence type="ECO:0000256" key="6">
    <source>
        <dbReference type="ARBA" id="ARBA00023136"/>
    </source>
</evidence>
<feature type="transmembrane region" description="Helical" evidence="7">
    <location>
        <begin position="314"/>
        <end position="332"/>
    </location>
</feature>
<feature type="transmembrane region" description="Helical" evidence="7">
    <location>
        <begin position="55"/>
        <end position="75"/>
    </location>
</feature>
<evidence type="ECO:0000313" key="10">
    <source>
        <dbReference type="Proteomes" id="UP000315369"/>
    </source>
</evidence>
<feature type="transmembrane region" description="Helical" evidence="7">
    <location>
        <begin position="364"/>
        <end position="390"/>
    </location>
</feature>
<dbReference type="PANTHER" id="PTHR42718:SF47">
    <property type="entry name" value="METHYL VIOLOGEN RESISTANCE PROTEIN SMVA"/>
    <property type="match status" value="1"/>
</dbReference>
<dbReference type="PROSITE" id="PS50850">
    <property type="entry name" value="MFS"/>
    <property type="match status" value="1"/>
</dbReference>
<name>A0A540X4A5_9BACT</name>
<dbReference type="InterPro" id="IPR036259">
    <property type="entry name" value="MFS_trans_sf"/>
</dbReference>
<keyword evidence="5 7" id="KW-1133">Transmembrane helix</keyword>
<dbReference type="GO" id="GO:0005886">
    <property type="term" value="C:plasma membrane"/>
    <property type="evidence" value="ECO:0007669"/>
    <property type="project" value="UniProtKB-SubCell"/>
</dbReference>
<feature type="transmembrane region" description="Helical" evidence="7">
    <location>
        <begin position="207"/>
        <end position="226"/>
    </location>
</feature>
<keyword evidence="4 7" id="KW-0812">Transmembrane</keyword>
<evidence type="ECO:0000256" key="5">
    <source>
        <dbReference type="ARBA" id="ARBA00022989"/>
    </source>
</evidence>
<evidence type="ECO:0000256" key="7">
    <source>
        <dbReference type="SAM" id="Phobius"/>
    </source>
</evidence>
<evidence type="ECO:0000256" key="4">
    <source>
        <dbReference type="ARBA" id="ARBA00022692"/>
    </source>
</evidence>
<organism evidence="9 10">
    <name type="scientific">Myxococcus llanfairpwllgwyngyllgogerychwyrndrobwllllantysiliogogogochensis</name>
    <dbReference type="NCBI Taxonomy" id="2590453"/>
    <lineage>
        <taxon>Bacteria</taxon>
        <taxon>Pseudomonadati</taxon>
        <taxon>Myxococcota</taxon>
        <taxon>Myxococcia</taxon>
        <taxon>Myxococcales</taxon>
        <taxon>Cystobacterineae</taxon>
        <taxon>Myxococcaceae</taxon>
        <taxon>Myxococcus</taxon>
    </lineage>
</organism>
<dbReference type="SUPFAM" id="SSF103473">
    <property type="entry name" value="MFS general substrate transporter"/>
    <property type="match status" value="1"/>
</dbReference>
<dbReference type="AlphaFoldDB" id="A0A540X4A5"/>
<dbReference type="Gene3D" id="1.20.1720.10">
    <property type="entry name" value="Multidrug resistance protein D"/>
    <property type="match status" value="1"/>
</dbReference>
<dbReference type="Pfam" id="PF07690">
    <property type="entry name" value="MFS_1"/>
    <property type="match status" value="1"/>
</dbReference>
<feature type="transmembrane region" description="Helical" evidence="7">
    <location>
        <begin position="273"/>
        <end position="294"/>
    </location>
</feature>
<feature type="transmembrane region" description="Helical" evidence="7">
    <location>
        <begin position="20"/>
        <end position="43"/>
    </location>
</feature>
<feature type="transmembrane region" description="Helical" evidence="7">
    <location>
        <begin position="232"/>
        <end position="253"/>
    </location>
</feature>
<feature type="transmembrane region" description="Helical" evidence="7">
    <location>
        <begin position="145"/>
        <end position="165"/>
    </location>
</feature>
<dbReference type="GO" id="GO:0022857">
    <property type="term" value="F:transmembrane transporter activity"/>
    <property type="evidence" value="ECO:0007669"/>
    <property type="project" value="InterPro"/>
</dbReference>
<feature type="transmembrane region" description="Helical" evidence="7">
    <location>
        <begin position="87"/>
        <end position="105"/>
    </location>
</feature>
<dbReference type="InterPro" id="IPR011701">
    <property type="entry name" value="MFS"/>
</dbReference>
<accession>A0A540X4A5</accession>
<comment type="caution">
    <text evidence="9">The sequence shown here is derived from an EMBL/GenBank/DDBJ whole genome shotgun (WGS) entry which is preliminary data.</text>
</comment>
<feature type="transmembrane region" description="Helical" evidence="7">
    <location>
        <begin position="171"/>
        <end position="195"/>
    </location>
</feature>
<dbReference type="PANTHER" id="PTHR42718">
    <property type="entry name" value="MAJOR FACILITATOR SUPERFAMILY MULTIDRUG TRANSPORTER MFSC"/>
    <property type="match status" value="1"/>
</dbReference>
<dbReference type="CDD" id="cd17321">
    <property type="entry name" value="MFS_MMR_MDR_like"/>
    <property type="match status" value="1"/>
</dbReference>